<keyword evidence="1" id="KW-0677">Repeat</keyword>
<dbReference type="AlphaFoldDB" id="A0A067PHH7"/>
<dbReference type="Gene3D" id="3.40.50.300">
    <property type="entry name" value="P-loop containing nucleotide triphosphate hydrolases"/>
    <property type="match status" value="1"/>
</dbReference>
<evidence type="ECO:0000256" key="1">
    <source>
        <dbReference type="ARBA" id="ARBA00022737"/>
    </source>
</evidence>
<reference evidence="4" key="1">
    <citation type="journal article" date="2014" name="Proc. Natl. Acad. Sci. U.S.A.">
        <title>Extensive sampling of basidiomycete genomes demonstrates inadequacy of the white-rot/brown-rot paradigm for wood decay fungi.</title>
        <authorList>
            <person name="Riley R."/>
            <person name="Salamov A.A."/>
            <person name="Brown D.W."/>
            <person name="Nagy L.G."/>
            <person name="Floudas D."/>
            <person name="Held B.W."/>
            <person name="Levasseur A."/>
            <person name="Lombard V."/>
            <person name="Morin E."/>
            <person name="Otillar R."/>
            <person name="Lindquist E.A."/>
            <person name="Sun H."/>
            <person name="LaButti K.M."/>
            <person name="Schmutz J."/>
            <person name="Jabbour D."/>
            <person name="Luo H."/>
            <person name="Baker S.E."/>
            <person name="Pisabarro A.G."/>
            <person name="Walton J.D."/>
            <person name="Blanchette R.A."/>
            <person name="Henrissat B."/>
            <person name="Martin F."/>
            <person name="Cullen D."/>
            <person name="Hibbett D.S."/>
            <person name="Grigoriev I.V."/>
        </authorList>
    </citation>
    <scope>NUCLEOTIDE SEQUENCE [LARGE SCALE GENOMIC DNA]</scope>
    <source>
        <strain evidence="4">MUCL 33604</strain>
    </source>
</reference>
<evidence type="ECO:0000313" key="4">
    <source>
        <dbReference type="Proteomes" id="UP000027265"/>
    </source>
</evidence>
<protein>
    <recommendedName>
        <fullName evidence="2">Nephrocystin 3-like N-terminal domain-containing protein</fullName>
    </recommendedName>
</protein>
<dbReference type="InParanoid" id="A0A067PHH7"/>
<evidence type="ECO:0000313" key="3">
    <source>
        <dbReference type="EMBL" id="KDQ50432.1"/>
    </source>
</evidence>
<evidence type="ECO:0000259" key="2">
    <source>
        <dbReference type="Pfam" id="PF24883"/>
    </source>
</evidence>
<gene>
    <name evidence="3" type="ORF">JAAARDRAFT_584841</name>
</gene>
<dbReference type="PANTHER" id="PTHR10039">
    <property type="entry name" value="AMELOGENIN"/>
    <property type="match status" value="1"/>
</dbReference>
<dbReference type="Pfam" id="PF24883">
    <property type="entry name" value="NPHP3_N"/>
    <property type="match status" value="1"/>
</dbReference>
<proteinExistence type="predicted"/>
<dbReference type="OrthoDB" id="163438at2759"/>
<dbReference type="HOGENOM" id="CLU_000288_6_8_1"/>
<dbReference type="InterPro" id="IPR056884">
    <property type="entry name" value="NPHP3-like_N"/>
</dbReference>
<accession>A0A067PHH7</accession>
<name>A0A067PHH7_9AGAM</name>
<dbReference type="PANTHER" id="PTHR10039:SF14">
    <property type="entry name" value="NACHT DOMAIN-CONTAINING PROTEIN"/>
    <property type="match status" value="1"/>
</dbReference>
<organism evidence="3 4">
    <name type="scientific">Jaapia argillacea MUCL 33604</name>
    <dbReference type="NCBI Taxonomy" id="933084"/>
    <lineage>
        <taxon>Eukaryota</taxon>
        <taxon>Fungi</taxon>
        <taxon>Dikarya</taxon>
        <taxon>Basidiomycota</taxon>
        <taxon>Agaricomycotina</taxon>
        <taxon>Agaricomycetes</taxon>
        <taxon>Agaricomycetidae</taxon>
        <taxon>Jaapiales</taxon>
        <taxon>Jaapiaceae</taxon>
        <taxon>Jaapia</taxon>
    </lineage>
</organism>
<dbReference type="Proteomes" id="UP000027265">
    <property type="component" value="Unassembled WGS sequence"/>
</dbReference>
<dbReference type="EMBL" id="KL197760">
    <property type="protein sequence ID" value="KDQ50432.1"/>
    <property type="molecule type" value="Genomic_DNA"/>
</dbReference>
<dbReference type="SUPFAM" id="SSF52540">
    <property type="entry name" value="P-loop containing nucleoside triphosphate hydrolases"/>
    <property type="match status" value="1"/>
</dbReference>
<sequence>MLSDSERALLELRLDPMPPSLPSQPCLPGTFQRIISVITSWLLEGEHQIFWLNGVAGSGKSTVASTIWEKSGEMGDRVRRGAFISFNRSEAESSNPRKAIATLAYQFSFLDDRIGAAIVNVLKAHPNIVERSLPEQFSRLIVGPLESIPGLERSGRIAAVLDGLDECSGSGEERQELLCVLSRGFGANLQFTKLLVTSRWEPDIEAAFNPETSILVCSKDLSYRSADDNVRRYIEYELADIGREDAIFHQQYQKIDAAARLT</sequence>
<feature type="domain" description="Nephrocystin 3-like N-terminal" evidence="2">
    <location>
        <begin position="38"/>
        <end position="199"/>
    </location>
</feature>
<dbReference type="InterPro" id="IPR027417">
    <property type="entry name" value="P-loop_NTPase"/>
</dbReference>
<keyword evidence="4" id="KW-1185">Reference proteome</keyword>
<dbReference type="STRING" id="933084.A0A067PHH7"/>